<accession>A0A7G2IJ01</accession>
<evidence type="ECO:0000259" key="3">
    <source>
        <dbReference type="Pfam" id="PF01055"/>
    </source>
</evidence>
<dbReference type="InterPro" id="IPR017853">
    <property type="entry name" value="GH"/>
</dbReference>
<dbReference type="GO" id="GO:0005975">
    <property type="term" value="P:carbohydrate metabolic process"/>
    <property type="evidence" value="ECO:0007669"/>
    <property type="project" value="InterPro"/>
</dbReference>
<proteinExistence type="inferred from homology"/>
<dbReference type="Gene3D" id="2.60.40.1760">
    <property type="entry name" value="glycosyl hydrolase (family 31)"/>
    <property type="match status" value="1"/>
</dbReference>
<dbReference type="Gene3D" id="3.20.20.80">
    <property type="entry name" value="Glycosidases"/>
    <property type="match status" value="1"/>
</dbReference>
<keyword evidence="2 5" id="KW-0378">Hydrolase</keyword>
<evidence type="ECO:0000313" key="5">
    <source>
        <dbReference type="EMBL" id="CDL36251.1"/>
    </source>
</evidence>
<dbReference type="CDD" id="cd14752">
    <property type="entry name" value="GH31_N"/>
    <property type="match status" value="1"/>
</dbReference>
<evidence type="ECO:0000313" key="6">
    <source>
        <dbReference type="Proteomes" id="UP000019194"/>
    </source>
</evidence>
<feature type="domain" description="Glycoside hydrolase family 31 TIM barrel" evidence="3">
    <location>
        <begin position="238"/>
        <end position="424"/>
    </location>
</feature>
<evidence type="ECO:0000259" key="4">
    <source>
        <dbReference type="Pfam" id="PF13802"/>
    </source>
</evidence>
<comment type="similarity">
    <text evidence="1 2">Belongs to the glycosyl hydrolase 31 family.</text>
</comment>
<keyword evidence="2 5" id="KW-0326">Glycosidase</keyword>
<evidence type="ECO:0000256" key="2">
    <source>
        <dbReference type="RuleBase" id="RU361185"/>
    </source>
</evidence>
<dbReference type="EC" id="3.2.1.-" evidence="5"/>
<dbReference type="Pfam" id="PF13802">
    <property type="entry name" value="Gal_mutarotas_2"/>
    <property type="match status" value="1"/>
</dbReference>
<dbReference type="SUPFAM" id="SSF74650">
    <property type="entry name" value="Galactose mutarotase-like"/>
    <property type="match status" value="1"/>
</dbReference>
<protein>
    <submittedName>
        <fullName evidence="5">Alpha-xylosidase</fullName>
        <ecNumber evidence="5">3.2.1.-</ecNumber>
    </submittedName>
</protein>
<name>A0A7G2IJ01_CITFR</name>
<dbReference type="Pfam" id="PF01055">
    <property type="entry name" value="Glyco_hydro_31_2nd"/>
    <property type="match status" value="1"/>
</dbReference>
<dbReference type="PANTHER" id="PTHR43863">
    <property type="entry name" value="HYDROLASE, PUTATIVE (AFU_ORTHOLOGUE AFUA_1G03140)-RELATED"/>
    <property type="match status" value="1"/>
</dbReference>
<dbReference type="GO" id="GO:0030246">
    <property type="term" value="F:carbohydrate binding"/>
    <property type="evidence" value="ECO:0007669"/>
    <property type="project" value="InterPro"/>
</dbReference>
<dbReference type="SUPFAM" id="SSF51445">
    <property type="entry name" value="(Trans)glycosidases"/>
    <property type="match status" value="1"/>
</dbReference>
<dbReference type="PANTHER" id="PTHR43863:SF2">
    <property type="entry name" value="MALTASE-GLUCOAMYLASE"/>
    <property type="match status" value="1"/>
</dbReference>
<dbReference type="GO" id="GO:0004553">
    <property type="term" value="F:hydrolase activity, hydrolyzing O-glycosyl compounds"/>
    <property type="evidence" value="ECO:0007669"/>
    <property type="project" value="InterPro"/>
</dbReference>
<dbReference type="InterPro" id="IPR000322">
    <property type="entry name" value="Glyco_hydro_31_TIM"/>
</dbReference>
<feature type="domain" description="Glycoside hydrolase family 31 N-terminal" evidence="4">
    <location>
        <begin position="24"/>
        <end position="193"/>
    </location>
</feature>
<organism evidence="5 6">
    <name type="scientific">Citrobacter freundii</name>
    <dbReference type="NCBI Taxonomy" id="546"/>
    <lineage>
        <taxon>Bacteria</taxon>
        <taxon>Pseudomonadati</taxon>
        <taxon>Pseudomonadota</taxon>
        <taxon>Gammaproteobacteria</taxon>
        <taxon>Enterobacterales</taxon>
        <taxon>Enterobacteriaceae</taxon>
        <taxon>Citrobacter</taxon>
        <taxon>Citrobacter freundii complex</taxon>
    </lineage>
</organism>
<dbReference type="InterPro" id="IPR011013">
    <property type="entry name" value="Gal_mutarotase_sf_dom"/>
</dbReference>
<dbReference type="Proteomes" id="UP000019194">
    <property type="component" value="Unassembled WGS sequence"/>
</dbReference>
<dbReference type="AlphaFoldDB" id="A0A7G2IJ01"/>
<evidence type="ECO:0000256" key="1">
    <source>
        <dbReference type="ARBA" id="ARBA00007806"/>
    </source>
</evidence>
<comment type="caution">
    <text evidence="5">The sequence shown here is derived from an EMBL/GenBank/DDBJ whole genome shotgun (WGS) entry which is preliminary data.</text>
</comment>
<reference evidence="5 6" key="1">
    <citation type="submission" date="2013-10" db="EMBL/GenBank/DDBJ databases">
        <title>Antibiotic resistance diversity of beta-lactamase producers in the General Hospital Vienna.</title>
        <authorList>
            <person name="Barisic I."/>
            <person name="Mitteregger D."/>
            <person name="Hirschl A.M."/>
            <person name="Noehammer C."/>
            <person name="Wiesinger-Mayr H."/>
        </authorList>
    </citation>
    <scope>NUCLEOTIDE SEQUENCE [LARGE SCALE GENOMIC DNA]</scope>
    <source>
        <strain evidence="5 6">ISC11</strain>
    </source>
</reference>
<sequence>MPFVQHDPRRLVWQQNDRYLWIEPWGENSLRVRSGRHLPVMRNEDWALTEPVAESHCHIDYEHHQATLTNGKIIAIVNQKGQVTFYRHPHKPLLQEFWRLRGEIGEDESSHGQYVSALNLEGREFRPIQGGKYSLKARFEATEGEKIYGMGQYQQANLDLKGCVLELAQRNSQASVPFMLSSLGYGFLWNNPAVGRVTFAHNVTEWEAQISEQLDYWITAGDTPAEISRAYALATGTPPMMPDYAMGFWQCKLRYRTQEELLAVAREYKRRNLPISVIVIDFFHWPNQGDWMFDSRDWPDPDAMIAELKSLGIELMVSVWPTVDNRTESYREMRENGWLVQTERGLPINMDFLGNTTFFDATHPDARDYVWGKAKRNYYDKGVKLFWLDEAEPEFSVYDYDNYRYHAGPVLEVGNIYPRMYAKTFLTA</sequence>
<dbReference type="InterPro" id="IPR051816">
    <property type="entry name" value="Glycosyl_Hydrolase_31"/>
</dbReference>
<dbReference type="EMBL" id="CBWP010000010">
    <property type="protein sequence ID" value="CDL36251.1"/>
    <property type="molecule type" value="Genomic_DNA"/>
</dbReference>
<dbReference type="InterPro" id="IPR025887">
    <property type="entry name" value="Glyco_hydro_31_N_dom"/>
</dbReference>